<feature type="binding site" evidence="1">
    <location>
        <position position="360"/>
    </location>
    <ligand>
        <name>substrate</name>
    </ligand>
</feature>
<feature type="binding site" evidence="1">
    <location>
        <position position="192"/>
    </location>
    <ligand>
        <name>adenosylcob(III)alamin</name>
        <dbReference type="ChEBI" id="CHEBI:18408"/>
    </ligand>
</feature>
<evidence type="ECO:0000256" key="1">
    <source>
        <dbReference type="HAMAP-Rule" id="MF_00861"/>
    </source>
</evidence>
<keyword evidence="1" id="KW-1283">Bacterial microcompartment</keyword>
<dbReference type="Pfam" id="PF06751">
    <property type="entry name" value="EutB"/>
    <property type="match status" value="1"/>
</dbReference>
<dbReference type="PANTHER" id="PTHR39329">
    <property type="entry name" value="ETHANOLAMINE AMMONIA-LYASE HEAVY CHAIN"/>
    <property type="match status" value="1"/>
</dbReference>
<dbReference type="EC" id="4.3.1.7" evidence="1"/>
<proteinExistence type="inferred from homology"/>
<keyword evidence="3" id="KW-1185">Reference proteome</keyword>
<keyword evidence="1" id="KW-0456">Lyase</keyword>
<comment type="subcellular location">
    <subcellularLocation>
        <location evidence="1">Bacterial microcompartment</location>
    </subcellularLocation>
</comment>
<protein>
    <recommendedName>
        <fullName evidence="1">Ethanolamine ammonia-lyase large subunit</fullName>
        <shortName evidence="1">EAL large subunit</shortName>
        <ecNumber evidence="1">4.3.1.7</ecNumber>
    </recommendedName>
</protein>
<dbReference type="NCBIfam" id="NF011649">
    <property type="entry name" value="PRK15067.1"/>
    <property type="match status" value="1"/>
</dbReference>
<feature type="binding site" evidence="1">
    <location>
        <position position="244"/>
    </location>
    <ligand>
        <name>adenosylcob(III)alamin</name>
        <dbReference type="ChEBI" id="CHEBI:18408"/>
    </ligand>
</feature>
<name>A0ABX3EYD1_9BACL</name>
<comment type="pathway">
    <text evidence="1">Amine and polyamine degradation; ethanolamine degradation.</text>
</comment>
<dbReference type="InterPro" id="IPR044939">
    <property type="entry name" value="EutB_dom_2_sf"/>
</dbReference>
<dbReference type="InterPro" id="IPR010628">
    <property type="entry name" value="EutB"/>
</dbReference>
<dbReference type="EMBL" id="LVWI01000001">
    <property type="protein sequence ID" value="OKP92024.1"/>
    <property type="molecule type" value="Genomic_DNA"/>
</dbReference>
<comment type="cofactor">
    <cofactor evidence="1">
        <name>adenosylcob(III)alamin</name>
        <dbReference type="ChEBI" id="CHEBI:18408"/>
    </cofactor>
    <text evidence="1">Binds between the large and small subunits.</text>
</comment>
<dbReference type="HAMAP" id="MF_00861">
    <property type="entry name" value="EutB"/>
    <property type="match status" value="1"/>
</dbReference>
<comment type="caution">
    <text evidence="2">The sequence shown here is derived from an EMBL/GenBank/DDBJ whole genome shotgun (WGS) entry which is preliminary data.</text>
</comment>
<dbReference type="Gene3D" id="1.10.220.70">
    <property type="entry name" value="lyase"/>
    <property type="match status" value="1"/>
</dbReference>
<evidence type="ECO:0000313" key="2">
    <source>
        <dbReference type="EMBL" id="OKP92024.1"/>
    </source>
</evidence>
<feature type="binding site" evidence="1">
    <location>
        <position position="191"/>
    </location>
    <ligand>
        <name>substrate</name>
    </ligand>
</feature>
<feature type="binding site" evidence="1">
    <location>
        <begin position="158"/>
        <end position="160"/>
    </location>
    <ligand>
        <name>substrate</name>
    </ligand>
</feature>
<dbReference type="Gene3D" id="3.20.20.70">
    <property type="entry name" value="Aldolase class I"/>
    <property type="match status" value="1"/>
</dbReference>
<organism evidence="2 3">
    <name type="scientific">Paenibacillus helianthi</name>
    <dbReference type="NCBI Taxonomy" id="1349432"/>
    <lineage>
        <taxon>Bacteria</taxon>
        <taxon>Bacillati</taxon>
        <taxon>Bacillota</taxon>
        <taxon>Bacilli</taxon>
        <taxon>Bacillales</taxon>
        <taxon>Paenibacillaceae</taxon>
        <taxon>Paenibacillus</taxon>
    </lineage>
</organism>
<dbReference type="RefSeq" id="WP_074101667.1">
    <property type="nucleotide sequence ID" value="NZ_LVWI01000001.1"/>
</dbReference>
<dbReference type="Gene3D" id="2.30.170.30">
    <property type="entry name" value="ethanolamine ammonia-lyase heavy chain domain like"/>
    <property type="match status" value="1"/>
</dbReference>
<evidence type="ECO:0000313" key="3">
    <source>
        <dbReference type="Proteomes" id="UP000186058"/>
    </source>
</evidence>
<gene>
    <name evidence="1" type="primary">eutB</name>
    <name evidence="2" type="ORF">A3844_02620</name>
</gene>
<dbReference type="PANTHER" id="PTHR39329:SF1">
    <property type="entry name" value="ETHANOLAMINE AMMONIA-LYASE LARGE SUBUNIT"/>
    <property type="match status" value="1"/>
</dbReference>
<feature type="binding site" evidence="1">
    <location>
        <position position="293"/>
    </location>
    <ligand>
        <name>adenosylcob(III)alamin</name>
        <dbReference type="ChEBI" id="CHEBI:18408"/>
    </ligand>
</feature>
<dbReference type="InterPro" id="IPR044941">
    <property type="entry name" value="EutB_N_sf"/>
</dbReference>
<comment type="similarity">
    <text evidence="1">Belongs to the EutB family.</text>
</comment>
<comment type="catalytic activity">
    <reaction evidence="1">
        <text>ethanolamine = acetaldehyde + NH4(+)</text>
        <dbReference type="Rhea" id="RHEA:15313"/>
        <dbReference type="ChEBI" id="CHEBI:15343"/>
        <dbReference type="ChEBI" id="CHEBI:28938"/>
        <dbReference type="ChEBI" id="CHEBI:57603"/>
        <dbReference type="EC" id="4.3.1.7"/>
    </reaction>
</comment>
<comment type="subunit">
    <text evidence="1">The basic unit is a heterodimer which dimerizes to form tetramers. The heterotetramers trimerize; 6 large subunits form a core ring with 6 small subunits projecting outwards.</text>
</comment>
<keyword evidence="1" id="KW-0170">Cobalt</keyword>
<keyword evidence="1" id="KW-0846">Cobalamin</keyword>
<feature type="binding site" evidence="1">
    <location>
        <position position="285"/>
    </location>
    <ligand>
        <name>substrate</name>
    </ligand>
</feature>
<dbReference type="PIRSF" id="PIRSF018788">
    <property type="entry name" value="EutB"/>
    <property type="match status" value="1"/>
</dbReference>
<sequence length="451" mass="49310">MKLTISLQGESYGFRDLKQLFAAANEERSGDILAGLGAEHAKERIAAKLLLADLTLADIRSHPMLPPEEDEISRVIEEGVDEQGYQRIRHWTVGDLRDQLLSQDAAGVQDISKGLNSEMVAAAAKLMSNLDLIQAAAKCEVITRCNTVLGGRGRLGSRAQPNHPTDDPKGMKASIYEALSYGVGDTVIGINPVIDTTDNILRLFHETMEVIHRWNIPTQNSVLAHVTTQMRAIEKGAPADLIFQSLAGTQSGNDSFGINLRLLEEADQLIQESGTAKGENRWYFETGQGSELSAGAHHGIDQVTLESRCYGLAKRFKPFMLNTVVGFIGPEYLYDSKQVIRAGLEDHFMGKIQGLPMGVDVCYTNHMRADQNDMDNLAVLLAAAGVNFIIGVPMADDCMLNYQSTSFHDIATLRELLRLQPGAEFAAWAESMGILQDGRLTALAGDPTRLM</sequence>
<dbReference type="InterPro" id="IPR013785">
    <property type="entry name" value="Aldolase_TIM"/>
</dbReference>
<accession>A0ABX3EYD1</accession>
<reference evidence="2 3" key="1">
    <citation type="submission" date="2016-03" db="EMBL/GenBank/DDBJ databases">
        <authorList>
            <person name="Sant'Anna F.H."/>
            <person name="Ambrosini A."/>
            <person name="Souza R."/>
            <person name="Bach E."/>
            <person name="Fernandes G."/>
            <person name="Balsanelli E."/>
            <person name="Baura V.A."/>
            <person name="Souza E.M."/>
            <person name="Passaglia L."/>
        </authorList>
    </citation>
    <scope>NUCLEOTIDE SEQUENCE [LARGE SCALE GENOMIC DNA]</scope>
    <source>
        <strain evidence="2 3">P26E</strain>
    </source>
</reference>
<comment type="function">
    <text evidence="1">Catalyzes the deamination of various vicinal amino-alcohols to oxo compounds. Allows this organism to utilize ethanolamine as the sole source of nitrogen and carbon in the presence of vitamin B12.</text>
</comment>
<dbReference type="Proteomes" id="UP000186058">
    <property type="component" value="Unassembled WGS sequence"/>
</dbReference>
<feature type="binding site" evidence="1">
    <location>
        <position position="399"/>
    </location>
    <ligand>
        <name>adenosylcob(III)alamin</name>
        <dbReference type="ChEBI" id="CHEBI:18408"/>
    </ligand>
</feature>